<comment type="caution">
    <text evidence="10">The sequence shown here is derived from an EMBL/GenBank/DDBJ whole genome shotgun (WGS) entry which is preliminary data.</text>
</comment>
<comment type="similarity">
    <text evidence="2 7">Belongs to the major facilitator superfamily. Sugar transporter (TC 2.A.1.1) family.</text>
</comment>
<evidence type="ECO:0000256" key="4">
    <source>
        <dbReference type="ARBA" id="ARBA00022692"/>
    </source>
</evidence>
<dbReference type="PANTHER" id="PTHR48022:SF70">
    <property type="entry name" value="MONOSACCHARIDE TRANSPORTER, PUTATIVE (AFU_ORTHOLOGUE AFUA_5G14540)-RELATED"/>
    <property type="match status" value="1"/>
</dbReference>
<evidence type="ECO:0000256" key="3">
    <source>
        <dbReference type="ARBA" id="ARBA00022448"/>
    </source>
</evidence>
<accession>A0A9P6LKG0</accession>
<evidence type="ECO:0000256" key="1">
    <source>
        <dbReference type="ARBA" id="ARBA00004141"/>
    </source>
</evidence>
<dbReference type="AlphaFoldDB" id="A0A9P6LKG0"/>
<reference evidence="10" key="2">
    <citation type="submission" date="2020-11" db="EMBL/GenBank/DDBJ databases">
        <title>Whole genome sequencing of Colletotrichum sp.</title>
        <authorList>
            <person name="Li H."/>
        </authorList>
    </citation>
    <scope>NUCLEOTIDE SEQUENCE</scope>
    <source>
        <strain evidence="10">CkLH20</strain>
    </source>
</reference>
<evidence type="ECO:0000313" key="10">
    <source>
        <dbReference type="EMBL" id="KAF9876718.1"/>
    </source>
</evidence>
<feature type="transmembrane region" description="Helical" evidence="8">
    <location>
        <begin position="475"/>
        <end position="493"/>
    </location>
</feature>
<keyword evidence="3 7" id="KW-0813">Transport</keyword>
<organism evidence="10 11">
    <name type="scientific">Colletotrichum karsti</name>
    <dbReference type="NCBI Taxonomy" id="1095194"/>
    <lineage>
        <taxon>Eukaryota</taxon>
        <taxon>Fungi</taxon>
        <taxon>Dikarya</taxon>
        <taxon>Ascomycota</taxon>
        <taxon>Pezizomycotina</taxon>
        <taxon>Sordariomycetes</taxon>
        <taxon>Hypocreomycetidae</taxon>
        <taxon>Glomerellales</taxon>
        <taxon>Glomerellaceae</taxon>
        <taxon>Colletotrichum</taxon>
        <taxon>Colletotrichum boninense species complex</taxon>
    </lineage>
</organism>
<dbReference type="InterPro" id="IPR020846">
    <property type="entry name" value="MFS_dom"/>
</dbReference>
<keyword evidence="6 8" id="KW-0472">Membrane</keyword>
<dbReference type="InterPro" id="IPR003663">
    <property type="entry name" value="Sugar/inositol_transpt"/>
</dbReference>
<evidence type="ECO:0000256" key="7">
    <source>
        <dbReference type="RuleBase" id="RU003346"/>
    </source>
</evidence>
<keyword evidence="5 8" id="KW-1133">Transmembrane helix</keyword>
<feature type="transmembrane region" description="Helical" evidence="8">
    <location>
        <begin position="348"/>
        <end position="369"/>
    </location>
</feature>
<dbReference type="GO" id="GO:0016020">
    <property type="term" value="C:membrane"/>
    <property type="evidence" value="ECO:0007669"/>
    <property type="project" value="UniProtKB-SubCell"/>
</dbReference>
<feature type="transmembrane region" description="Helical" evidence="8">
    <location>
        <begin position="189"/>
        <end position="208"/>
    </location>
</feature>
<dbReference type="NCBIfam" id="TIGR00879">
    <property type="entry name" value="SP"/>
    <property type="match status" value="1"/>
</dbReference>
<evidence type="ECO:0000256" key="2">
    <source>
        <dbReference type="ARBA" id="ARBA00010992"/>
    </source>
</evidence>
<comment type="subcellular location">
    <subcellularLocation>
        <location evidence="1">Membrane</location>
        <topology evidence="1">Multi-pass membrane protein</topology>
    </subcellularLocation>
</comment>
<evidence type="ECO:0000256" key="5">
    <source>
        <dbReference type="ARBA" id="ARBA00022989"/>
    </source>
</evidence>
<feature type="transmembrane region" description="Helical" evidence="8">
    <location>
        <begin position="159"/>
        <end position="177"/>
    </location>
</feature>
<gene>
    <name evidence="10" type="ORF">CkaCkLH20_05564</name>
</gene>
<sequence length="540" mass="59245">MPVTTDPPEKPNASIHETDNIAAPATKNVIHVETSSAALTEAMAQNGKLSFKSMLHLYIVMTVGYLVSTIQGFDGSLMGAINAMKPYQETFGLNGAGSSTGVVFIIYNIAQVAAFPFVAYLADQHGRRPCIFIGCLVVIIGTAIQGSSRTLGQFIGGRFVLGAGAIIAHGAGPAYTAELAHPAYRGLTAGLYNTFWYVGNILASWVTYGTNLHLKNDWAWRIPTILQAGFPAIAMVLVLFLPESPRWLISKDRTDEALSILAEFHGEGDPNSAIVQLQYHQILDEHRAQEAGRWWDYRELVATRSARYRIMLVVAVAFFGQWSGNNVISYFLPEMLKSAGMTNPNTQLLINAINAVVCWISAFVGTMFLDKLGRRVMMMGGLTGCLATYIMLTAFTAESADNKDLVYGVIVSVYLFGIAYGAGMNACATLYPMEVLTNRTRAKGSAIKFVFLNIATMTNTYGVSVGIQVIGWKLYVVYIVWIAFEIAFIYFMYPETMGKTLEELTDVFEAKNPRKASMRRVIVELDENGHAVDVKGDQKQ</sequence>
<dbReference type="Gene3D" id="1.20.1250.20">
    <property type="entry name" value="MFS general substrate transporter like domains"/>
    <property type="match status" value="1"/>
</dbReference>
<dbReference type="Proteomes" id="UP000781932">
    <property type="component" value="Unassembled WGS sequence"/>
</dbReference>
<dbReference type="InterPro" id="IPR005828">
    <property type="entry name" value="MFS_sugar_transport-like"/>
</dbReference>
<feature type="transmembrane region" description="Helical" evidence="8">
    <location>
        <begin position="308"/>
        <end position="328"/>
    </location>
</feature>
<dbReference type="InterPro" id="IPR036259">
    <property type="entry name" value="MFS_trans_sf"/>
</dbReference>
<dbReference type="FunFam" id="1.20.1250.20:FF:000134">
    <property type="entry name" value="MFS sugar transporter protein"/>
    <property type="match status" value="1"/>
</dbReference>
<feature type="transmembrane region" description="Helical" evidence="8">
    <location>
        <begin position="376"/>
        <end position="395"/>
    </location>
</feature>
<dbReference type="SUPFAM" id="SSF103473">
    <property type="entry name" value="MFS general substrate transporter"/>
    <property type="match status" value="1"/>
</dbReference>
<dbReference type="Pfam" id="PF00083">
    <property type="entry name" value="Sugar_tr"/>
    <property type="match status" value="1"/>
</dbReference>
<reference evidence="10" key="1">
    <citation type="submission" date="2020-03" db="EMBL/GenBank/DDBJ databases">
        <authorList>
            <person name="He L."/>
        </authorList>
    </citation>
    <scope>NUCLEOTIDE SEQUENCE</scope>
    <source>
        <strain evidence="10">CkLH20</strain>
    </source>
</reference>
<feature type="transmembrane region" description="Helical" evidence="8">
    <location>
        <begin position="449"/>
        <end position="469"/>
    </location>
</feature>
<evidence type="ECO:0000256" key="8">
    <source>
        <dbReference type="SAM" id="Phobius"/>
    </source>
</evidence>
<feature type="transmembrane region" description="Helical" evidence="8">
    <location>
        <begin position="55"/>
        <end position="81"/>
    </location>
</feature>
<dbReference type="OrthoDB" id="6133115at2759"/>
<dbReference type="RefSeq" id="XP_038746179.1">
    <property type="nucleotide sequence ID" value="XM_038888282.1"/>
</dbReference>
<evidence type="ECO:0000256" key="6">
    <source>
        <dbReference type="ARBA" id="ARBA00023136"/>
    </source>
</evidence>
<feature type="transmembrane region" description="Helical" evidence="8">
    <location>
        <begin position="129"/>
        <end position="147"/>
    </location>
</feature>
<evidence type="ECO:0000313" key="11">
    <source>
        <dbReference type="Proteomes" id="UP000781932"/>
    </source>
</evidence>
<proteinExistence type="inferred from homology"/>
<feature type="transmembrane region" description="Helical" evidence="8">
    <location>
        <begin position="101"/>
        <end position="122"/>
    </location>
</feature>
<evidence type="ECO:0000259" key="9">
    <source>
        <dbReference type="PROSITE" id="PS50850"/>
    </source>
</evidence>
<feature type="transmembrane region" description="Helical" evidence="8">
    <location>
        <begin position="407"/>
        <end position="428"/>
    </location>
</feature>
<keyword evidence="4 8" id="KW-0812">Transmembrane</keyword>
<dbReference type="InterPro" id="IPR050360">
    <property type="entry name" value="MFS_Sugar_Transporters"/>
</dbReference>
<dbReference type="PANTHER" id="PTHR48022">
    <property type="entry name" value="PLASTIDIC GLUCOSE TRANSPORTER 4"/>
    <property type="match status" value="1"/>
</dbReference>
<dbReference type="PROSITE" id="PS50850">
    <property type="entry name" value="MFS"/>
    <property type="match status" value="1"/>
</dbReference>
<feature type="transmembrane region" description="Helical" evidence="8">
    <location>
        <begin position="220"/>
        <end position="241"/>
    </location>
</feature>
<dbReference type="GO" id="GO:0005351">
    <property type="term" value="F:carbohydrate:proton symporter activity"/>
    <property type="evidence" value="ECO:0007669"/>
    <property type="project" value="TreeGrafter"/>
</dbReference>
<name>A0A9P6LKG0_9PEZI</name>
<protein>
    <recommendedName>
        <fullName evidence="9">Major facilitator superfamily (MFS) profile domain-containing protein</fullName>
    </recommendedName>
</protein>
<dbReference type="GeneID" id="62161356"/>
<feature type="domain" description="Major facilitator superfamily (MFS) profile" evidence="9">
    <location>
        <begin position="60"/>
        <end position="497"/>
    </location>
</feature>
<dbReference type="EMBL" id="JAATWM020000016">
    <property type="protein sequence ID" value="KAF9876718.1"/>
    <property type="molecule type" value="Genomic_DNA"/>
</dbReference>
<keyword evidence="11" id="KW-1185">Reference proteome</keyword>